<evidence type="ECO:0008006" key="6">
    <source>
        <dbReference type="Google" id="ProtNLM"/>
    </source>
</evidence>
<keyword evidence="4" id="KW-1185">Reference proteome</keyword>
<organism evidence="3 5">
    <name type="scientific">Thalassovita autumnalis</name>
    <dbReference type="NCBI Taxonomy" id="2072972"/>
    <lineage>
        <taxon>Bacteria</taxon>
        <taxon>Pseudomonadati</taxon>
        <taxon>Pseudomonadota</taxon>
        <taxon>Alphaproteobacteria</taxon>
        <taxon>Rhodobacterales</taxon>
        <taxon>Roseobacteraceae</taxon>
        <taxon>Thalassovita</taxon>
    </lineage>
</organism>
<keyword evidence="1" id="KW-0732">Signal</keyword>
<protein>
    <recommendedName>
        <fullName evidence="6">Small periplasmic lipoprotein</fullName>
    </recommendedName>
</protein>
<dbReference type="EMBL" id="CYSC01000043">
    <property type="protein sequence ID" value="CUH74044.1"/>
    <property type="molecule type" value="Genomic_DNA"/>
</dbReference>
<feature type="signal peptide" evidence="1">
    <location>
        <begin position="1"/>
        <end position="22"/>
    </location>
</feature>
<proteinExistence type="predicted"/>
<evidence type="ECO:0000313" key="5">
    <source>
        <dbReference type="Proteomes" id="UP000051887"/>
    </source>
</evidence>
<gene>
    <name evidence="2" type="ORF">TL5118_02347</name>
    <name evidence="3" type="ORF">TL5120_03862</name>
</gene>
<dbReference type="AlphaFoldDB" id="A0A0P1FIT7"/>
<evidence type="ECO:0000256" key="1">
    <source>
        <dbReference type="SAM" id="SignalP"/>
    </source>
</evidence>
<sequence length="42" mass="4289">MMMKIVAAAALIAGSMALSACSAGGELPVRDGPQMKHPVYDV</sequence>
<accession>A0A0P1FIT7</accession>
<feature type="chain" id="PRO_5009792406" description="Small periplasmic lipoprotein" evidence="1">
    <location>
        <begin position="23"/>
        <end position="42"/>
    </location>
</feature>
<name>A0A0P1FIT7_9RHOB</name>
<evidence type="ECO:0000313" key="3">
    <source>
        <dbReference type="EMBL" id="CUH74044.1"/>
    </source>
</evidence>
<reference evidence="3 5" key="2">
    <citation type="submission" date="2015-09" db="EMBL/GenBank/DDBJ databases">
        <authorList>
            <consortium name="Swine Surveillance"/>
        </authorList>
    </citation>
    <scope>NUCLEOTIDE SEQUENCE [LARGE SCALE GENOMIC DNA]</scope>
    <source>
        <strain evidence="3 5">5120</strain>
    </source>
</reference>
<evidence type="ECO:0000313" key="4">
    <source>
        <dbReference type="Proteomes" id="UP000051086"/>
    </source>
</evidence>
<dbReference type="Proteomes" id="UP000051086">
    <property type="component" value="Unassembled WGS sequence"/>
</dbReference>
<dbReference type="PROSITE" id="PS51257">
    <property type="entry name" value="PROKAR_LIPOPROTEIN"/>
    <property type="match status" value="1"/>
</dbReference>
<dbReference type="EMBL" id="CYSB01000029">
    <property type="protein sequence ID" value="CUH67807.1"/>
    <property type="molecule type" value="Genomic_DNA"/>
</dbReference>
<evidence type="ECO:0000313" key="2">
    <source>
        <dbReference type="EMBL" id="CUH67807.1"/>
    </source>
</evidence>
<dbReference type="Proteomes" id="UP000051887">
    <property type="component" value="Unassembled WGS sequence"/>
</dbReference>
<reference evidence="2 4" key="1">
    <citation type="submission" date="2015-09" db="EMBL/GenBank/DDBJ databases">
        <authorList>
            <person name="Rodrigo-Torres L."/>
            <person name="Arahal D.R."/>
        </authorList>
    </citation>
    <scope>NUCLEOTIDE SEQUENCE [LARGE SCALE GENOMIC DNA]</scope>
    <source>
        <strain evidence="2 4">CECT 5118</strain>
    </source>
</reference>